<keyword evidence="2" id="KW-1185">Reference proteome</keyword>
<dbReference type="EMBL" id="CAJNRD030001123">
    <property type="protein sequence ID" value="CAG5102794.1"/>
    <property type="molecule type" value="Genomic_DNA"/>
</dbReference>
<gene>
    <name evidence="1" type="ORF">HICCMSTLAB_LOCUS11187</name>
</gene>
<protein>
    <submittedName>
        <fullName evidence="1">Uncharacterized protein</fullName>
    </submittedName>
</protein>
<comment type="caution">
    <text evidence="1">The sequence shown here is derived from an EMBL/GenBank/DDBJ whole genome shotgun (WGS) entry which is preliminary data.</text>
</comment>
<evidence type="ECO:0000313" key="1">
    <source>
        <dbReference type="EMBL" id="CAG5102794.1"/>
    </source>
</evidence>
<sequence>MRRNYFLSCILYKAINFDQCQLFRNELIFLQPMLRRGDVRQDYLRLPASHLAFYDKSFIVSAIRVWNTLPPNLTNFDTFNEFRSAAFNYFRSLESII</sequence>
<name>A0A8J2HMS4_COTCN</name>
<dbReference type="Proteomes" id="UP000786811">
    <property type="component" value="Unassembled WGS sequence"/>
</dbReference>
<dbReference type="AlphaFoldDB" id="A0A8J2HMS4"/>
<evidence type="ECO:0000313" key="2">
    <source>
        <dbReference type="Proteomes" id="UP000786811"/>
    </source>
</evidence>
<organism evidence="1 2">
    <name type="scientific">Cotesia congregata</name>
    <name type="common">Parasitoid wasp</name>
    <name type="synonym">Apanteles congregatus</name>
    <dbReference type="NCBI Taxonomy" id="51543"/>
    <lineage>
        <taxon>Eukaryota</taxon>
        <taxon>Metazoa</taxon>
        <taxon>Ecdysozoa</taxon>
        <taxon>Arthropoda</taxon>
        <taxon>Hexapoda</taxon>
        <taxon>Insecta</taxon>
        <taxon>Pterygota</taxon>
        <taxon>Neoptera</taxon>
        <taxon>Endopterygota</taxon>
        <taxon>Hymenoptera</taxon>
        <taxon>Apocrita</taxon>
        <taxon>Ichneumonoidea</taxon>
        <taxon>Braconidae</taxon>
        <taxon>Microgastrinae</taxon>
        <taxon>Cotesia</taxon>
    </lineage>
</organism>
<proteinExistence type="predicted"/>
<reference evidence="1" key="1">
    <citation type="submission" date="2021-04" db="EMBL/GenBank/DDBJ databases">
        <authorList>
            <person name="Chebbi M.A.C M."/>
        </authorList>
    </citation>
    <scope>NUCLEOTIDE SEQUENCE</scope>
</reference>
<accession>A0A8J2HMS4</accession>
<dbReference type="OrthoDB" id="8002964at2759"/>